<name>A0A835MHA8_9MAGN</name>
<organism evidence="1 2">
    <name type="scientific">Coptis chinensis</name>
    <dbReference type="NCBI Taxonomy" id="261450"/>
    <lineage>
        <taxon>Eukaryota</taxon>
        <taxon>Viridiplantae</taxon>
        <taxon>Streptophyta</taxon>
        <taxon>Embryophyta</taxon>
        <taxon>Tracheophyta</taxon>
        <taxon>Spermatophyta</taxon>
        <taxon>Magnoliopsida</taxon>
        <taxon>Ranunculales</taxon>
        <taxon>Ranunculaceae</taxon>
        <taxon>Coptidoideae</taxon>
        <taxon>Coptis</taxon>
    </lineage>
</organism>
<protein>
    <submittedName>
        <fullName evidence="1">Uncharacterized protein</fullName>
    </submittedName>
</protein>
<evidence type="ECO:0000313" key="2">
    <source>
        <dbReference type="Proteomes" id="UP000631114"/>
    </source>
</evidence>
<reference evidence="1 2" key="1">
    <citation type="submission" date="2020-10" db="EMBL/GenBank/DDBJ databases">
        <title>The Coptis chinensis genome and diversification of protoberbering-type alkaloids.</title>
        <authorList>
            <person name="Wang B."/>
            <person name="Shu S."/>
            <person name="Song C."/>
            <person name="Liu Y."/>
        </authorList>
    </citation>
    <scope>NUCLEOTIDE SEQUENCE [LARGE SCALE GENOMIC DNA]</scope>
    <source>
        <strain evidence="1">HL-2020</strain>
        <tissue evidence="1">Leaf</tissue>
    </source>
</reference>
<dbReference type="OrthoDB" id="1936648at2759"/>
<dbReference type="PANTHER" id="PTHR43762:SF1">
    <property type="entry name" value="D-ARABINONO-1,4-LACTONE OXIDASE"/>
    <property type="match status" value="1"/>
</dbReference>
<keyword evidence="2" id="KW-1185">Reference proteome</keyword>
<proteinExistence type="predicted"/>
<dbReference type="EMBL" id="JADFTS010000001">
    <property type="protein sequence ID" value="KAF9623726.1"/>
    <property type="molecule type" value="Genomic_DNA"/>
</dbReference>
<sequence length="202" mass="23079">MGKMAIGRQWCRWCDNSNVGFWIGGRETVEMVEDWWWGGSNKWVLEEGCSGGVRCRTSSAALEKKGRVFLEKKVCTMKVVAAFQLEVLQQLYDLYLELLQKYRAVNIKAKSSEDKEHDISELSFTELRDKILALDPLDKDLVFKANQAEEDFWRKSERCGVGWNDEILGFDCGGQQWVSETCFPSGSLAKPSMQDLEVLLTC</sequence>
<dbReference type="AlphaFoldDB" id="A0A835MHA8"/>
<dbReference type="Proteomes" id="UP000631114">
    <property type="component" value="Unassembled WGS sequence"/>
</dbReference>
<dbReference type="GO" id="GO:0016899">
    <property type="term" value="F:oxidoreductase activity, acting on the CH-OH group of donors, oxygen as acceptor"/>
    <property type="evidence" value="ECO:0007669"/>
    <property type="project" value="InterPro"/>
</dbReference>
<dbReference type="PANTHER" id="PTHR43762">
    <property type="entry name" value="L-GULONOLACTONE OXIDASE"/>
    <property type="match status" value="1"/>
</dbReference>
<dbReference type="InterPro" id="IPR010031">
    <property type="entry name" value="FAD_lactone_oxidase-like"/>
</dbReference>
<gene>
    <name evidence="1" type="ORF">IFM89_004807</name>
</gene>
<accession>A0A835MHA8</accession>
<comment type="caution">
    <text evidence="1">The sequence shown here is derived from an EMBL/GenBank/DDBJ whole genome shotgun (WGS) entry which is preliminary data.</text>
</comment>
<evidence type="ECO:0000313" key="1">
    <source>
        <dbReference type="EMBL" id="KAF9623726.1"/>
    </source>
</evidence>